<dbReference type="EMBL" id="SMGQ01000011">
    <property type="protein sequence ID" value="TCK98247.1"/>
    <property type="molecule type" value="Genomic_DNA"/>
</dbReference>
<gene>
    <name evidence="3" type="ORF">EDC19_0667</name>
</gene>
<dbReference type="InterPro" id="IPR023158">
    <property type="entry name" value="YerB-like_sf"/>
</dbReference>
<evidence type="ECO:0000259" key="1">
    <source>
        <dbReference type="Pfam" id="PF11258"/>
    </source>
</evidence>
<dbReference type="AlphaFoldDB" id="A0A4R1MY92"/>
<feature type="domain" description="DUF3048" evidence="1">
    <location>
        <begin position="58"/>
        <end position="199"/>
    </location>
</feature>
<dbReference type="InterPro" id="IPR035328">
    <property type="entry name" value="DUF3048_C"/>
</dbReference>
<dbReference type="OrthoDB" id="9779102at2"/>
<accession>A0A4R1MY92</accession>
<dbReference type="PROSITE" id="PS51257">
    <property type="entry name" value="PROKAR_LIPOPROTEIN"/>
    <property type="match status" value="1"/>
</dbReference>
<dbReference type="SUPFAM" id="SSF159774">
    <property type="entry name" value="YerB-like"/>
    <property type="match status" value="1"/>
</dbReference>
<dbReference type="Pfam" id="PF11258">
    <property type="entry name" value="DUF3048"/>
    <property type="match status" value="1"/>
</dbReference>
<evidence type="ECO:0000259" key="2">
    <source>
        <dbReference type="Pfam" id="PF17479"/>
    </source>
</evidence>
<evidence type="ECO:0000313" key="4">
    <source>
        <dbReference type="Proteomes" id="UP000294545"/>
    </source>
</evidence>
<reference evidence="3 4" key="1">
    <citation type="submission" date="2019-03" db="EMBL/GenBank/DDBJ databases">
        <title>Genomic Encyclopedia of Type Strains, Phase IV (KMG-IV): sequencing the most valuable type-strain genomes for metagenomic binning, comparative biology and taxonomic classification.</title>
        <authorList>
            <person name="Goeker M."/>
        </authorList>
    </citation>
    <scope>NUCLEOTIDE SEQUENCE [LARGE SCALE GENOMIC DNA]</scope>
    <source>
        <strain evidence="3 4">DSM 24176</strain>
    </source>
</reference>
<protein>
    <submittedName>
        <fullName evidence="3">DUF3048 family protein</fullName>
    </submittedName>
</protein>
<dbReference type="Proteomes" id="UP000294545">
    <property type="component" value="Unassembled WGS sequence"/>
</dbReference>
<dbReference type="RefSeq" id="WP_132280485.1">
    <property type="nucleotide sequence ID" value="NZ_SMGQ01000011.1"/>
</dbReference>
<evidence type="ECO:0000313" key="3">
    <source>
        <dbReference type="EMBL" id="TCK98247.1"/>
    </source>
</evidence>
<dbReference type="InterPro" id="IPR021416">
    <property type="entry name" value="DUF3048_N"/>
</dbReference>
<name>A0A4R1MY92_9FIRM</name>
<sequence>MKKIFLVLLIITMAFVGCGKNEEPEEQIDIVEEVPEDVIEEEEEEEIDEFEGMAMNPLTGLYIDEEAANRRPIGIMINNHGGAIPQSGIMQADVFYETVVEGGITRLLALYQDFDSEKIGPIRSARHYFLEYAFDHDAIYVHHGQSPQAQAAFSQLNTPNFNGMTWGGIMNFIDSTRVAPNSTYTSYERLMNTWEETGYRQEISEDLEPKFRFYEEETDLNSDIVANEVTLPFSGNTTYTSNFSYDEDLKLYKRYHRGGQPHIERETEEQLEFKNIIVQYTSTWLIPGDTAGRLDQDLISNGKGYYITNGEAIEITWEKTAHRSATQYYDEEGNELLMNKGKTWIAVFPDNREIILE</sequence>
<keyword evidence="4" id="KW-1185">Reference proteome</keyword>
<feature type="domain" description="DUF3048" evidence="2">
    <location>
        <begin position="229"/>
        <end position="345"/>
    </location>
</feature>
<comment type="caution">
    <text evidence="3">The sequence shown here is derived from an EMBL/GenBank/DDBJ whole genome shotgun (WGS) entry which is preliminary data.</text>
</comment>
<dbReference type="Pfam" id="PF17479">
    <property type="entry name" value="DUF3048_C"/>
    <property type="match status" value="1"/>
</dbReference>
<proteinExistence type="predicted"/>
<dbReference type="Gene3D" id="3.50.90.10">
    <property type="entry name" value="YerB-like"/>
    <property type="match status" value="1"/>
</dbReference>
<organism evidence="3 4">
    <name type="scientific">Natranaerovirga hydrolytica</name>
    <dbReference type="NCBI Taxonomy" id="680378"/>
    <lineage>
        <taxon>Bacteria</taxon>
        <taxon>Bacillati</taxon>
        <taxon>Bacillota</taxon>
        <taxon>Clostridia</taxon>
        <taxon>Lachnospirales</taxon>
        <taxon>Natranaerovirgaceae</taxon>
        <taxon>Natranaerovirga</taxon>
    </lineage>
</organism>